<reference evidence="5" key="1">
    <citation type="submission" date="2014-07" db="EMBL/GenBank/DDBJ databases">
        <title>Genome sequencing of plant-pathogenic Streptomyces species.</title>
        <authorList>
            <person name="Harrison J."/>
            <person name="Sapp M."/>
            <person name="Thwaites R."/>
            <person name="Studholme D.J."/>
        </authorList>
    </citation>
    <scope>NUCLEOTIDE SEQUENCE [LARGE SCALE GENOMIC DNA]</scope>
    <source>
        <strain evidence="5">NCPPB 4445</strain>
    </source>
</reference>
<dbReference type="NCBIfam" id="TIGR02635">
    <property type="entry name" value="RhaI_grampos"/>
    <property type="match status" value="1"/>
</dbReference>
<accession>A0A0L0JWX7</accession>
<protein>
    <submittedName>
        <fullName evidence="4">Rhamnose isomerase</fullName>
    </submittedName>
</protein>
<dbReference type="InterPro" id="IPR050337">
    <property type="entry name" value="L-rhamnose_isomerase"/>
</dbReference>
<keyword evidence="3 4" id="KW-0413">Isomerase</keyword>
<dbReference type="GO" id="GO:0019324">
    <property type="term" value="P:L-lyxose metabolic process"/>
    <property type="evidence" value="ECO:0007669"/>
    <property type="project" value="TreeGrafter"/>
</dbReference>
<evidence type="ECO:0000313" key="4">
    <source>
        <dbReference type="EMBL" id="KND30028.1"/>
    </source>
</evidence>
<evidence type="ECO:0000256" key="3">
    <source>
        <dbReference type="ARBA" id="ARBA00023235"/>
    </source>
</evidence>
<keyword evidence="1" id="KW-0479">Metal-binding</keyword>
<dbReference type="SUPFAM" id="SSF51658">
    <property type="entry name" value="Xylose isomerase-like"/>
    <property type="match status" value="1"/>
</dbReference>
<dbReference type="PANTHER" id="PTHR30268:SF0">
    <property type="entry name" value="L-RHAMNOSE ISOMERASE"/>
    <property type="match status" value="1"/>
</dbReference>
<proteinExistence type="predicted"/>
<dbReference type="PATRIC" id="fig|42234.21.peg.6235"/>
<dbReference type="InterPro" id="IPR036237">
    <property type="entry name" value="Xyl_isomerase-like_sf"/>
</dbReference>
<dbReference type="RefSeq" id="WP_050373446.1">
    <property type="nucleotide sequence ID" value="NZ_KQ257829.1"/>
</dbReference>
<dbReference type="GO" id="GO:0008740">
    <property type="term" value="F:L-rhamnose isomerase activity"/>
    <property type="evidence" value="ECO:0007669"/>
    <property type="project" value="TreeGrafter"/>
</dbReference>
<sequence>MTDLAAVKTALKNQAVETPSWAYGNSGTRFKVFAQQGVPRTPWEKLDDAAQVHAFTGVAPTVALHIPWDKVEDYSALAKHAEERGLKLGAINSNTFQDDDFKLGSVCHADAAVRRKAVGHLLECIDIMDATGSRDLKLWFADGTNYPGQDDIVARQERLGEALAEVYARLGDQQRMLLEYKFFEPAFYATDVPDWGTAYAHCLKLGPKAQVVVDTGHHAPGTNIEFIVALLLREGKLGGFDFNSRFYADDDLMVGAADPFQLFRIMYEVSRGGGFTSDVAFMLDQCHNLEAKIPAIIRSVMNVQEATAKALLVDRGALAAAQVAGDVLAANAVMMDAFNTDVRPLLREVREEMGLDGDPIAAYARSGWGEKIVAERVGGQQAGWGA</sequence>
<evidence type="ECO:0000313" key="5">
    <source>
        <dbReference type="Proteomes" id="UP000037151"/>
    </source>
</evidence>
<evidence type="ECO:0000256" key="2">
    <source>
        <dbReference type="ARBA" id="ARBA00023211"/>
    </source>
</evidence>
<name>A0A0L0JWX7_9ACTN</name>
<dbReference type="GO" id="GO:0046872">
    <property type="term" value="F:metal ion binding"/>
    <property type="evidence" value="ECO:0007669"/>
    <property type="project" value="UniProtKB-KW"/>
</dbReference>
<dbReference type="EMBL" id="JPPY01000169">
    <property type="protein sequence ID" value="KND30028.1"/>
    <property type="molecule type" value="Genomic_DNA"/>
</dbReference>
<dbReference type="FunFam" id="3.20.20.150:FF:000024">
    <property type="entry name" value="L-rhamnose isomerase"/>
    <property type="match status" value="1"/>
</dbReference>
<comment type="caution">
    <text evidence="4">The sequence shown here is derived from an EMBL/GenBank/DDBJ whole genome shotgun (WGS) entry which is preliminary data.</text>
</comment>
<dbReference type="Proteomes" id="UP000037151">
    <property type="component" value="Unassembled WGS sequence"/>
</dbReference>
<keyword evidence="2" id="KW-0464">Manganese</keyword>
<organism evidence="4 5">
    <name type="scientific">Streptomyces acidiscabies</name>
    <dbReference type="NCBI Taxonomy" id="42234"/>
    <lineage>
        <taxon>Bacteria</taxon>
        <taxon>Bacillati</taxon>
        <taxon>Actinomycetota</taxon>
        <taxon>Actinomycetes</taxon>
        <taxon>Kitasatosporales</taxon>
        <taxon>Streptomycetaceae</taxon>
        <taxon>Streptomyces</taxon>
    </lineage>
</organism>
<dbReference type="AlphaFoldDB" id="A0A0L0JWX7"/>
<dbReference type="Gene3D" id="3.20.20.150">
    <property type="entry name" value="Divalent-metal-dependent TIM barrel enzymes"/>
    <property type="match status" value="1"/>
</dbReference>
<evidence type="ECO:0000256" key="1">
    <source>
        <dbReference type="ARBA" id="ARBA00022723"/>
    </source>
</evidence>
<dbReference type="InterPro" id="IPR013457">
    <property type="entry name" value="Rhamnose_iso-rel"/>
</dbReference>
<gene>
    <name evidence="4" type="ORF">IQ63_30260</name>
</gene>
<dbReference type="PANTHER" id="PTHR30268">
    <property type="entry name" value="L-RHAMNOSE ISOMERASE"/>
    <property type="match status" value="1"/>
</dbReference>
<dbReference type="OrthoDB" id="5174871at2"/>
<dbReference type="GO" id="GO:0019301">
    <property type="term" value="P:rhamnose catabolic process"/>
    <property type="evidence" value="ECO:0007669"/>
    <property type="project" value="TreeGrafter"/>
</dbReference>